<dbReference type="AlphaFoldDB" id="A0A0W4ZQC4"/>
<dbReference type="PRINTS" id="PR00320">
    <property type="entry name" value="GPROTEINBRPT"/>
</dbReference>
<evidence type="ECO:0000259" key="9">
    <source>
        <dbReference type="Pfam" id="PF08232"/>
    </source>
</evidence>
<name>A0A0W4ZQC4_PNEJ7</name>
<dbReference type="PANTHER" id="PTHR15653:SF0">
    <property type="entry name" value="CONNECTOR OF KINASE TO AP-1, ISOFORM E"/>
    <property type="match status" value="1"/>
</dbReference>
<dbReference type="RefSeq" id="XP_018229851.1">
    <property type="nucleotide sequence ID" value="XM_018374106.1"/>
</dbReference>
<feature type="region of interest" description="Disordered" evidence="8">
    <location>
        <begin position="101"/>
        <end position="121"/>
    </location>
</feature>
<dbReference type="PROSITE" id="PS50082">
    <property type="entry name" value="WD_REPEATS_2"/>
    <property type="match status" value="3"/>
</dbReference>
<dbReference type="InterPro" id="IPR001680">
    <property type="entry name" value="WD40_rpt"/>
</dbReference>
<dbReference type="SUPFAM" id="SSF50978">
    <property type="entry name" value="WD40 repeat-like"/>
    <property type="match status" value="1"/>
</dbReference>
<evidence type="ECO:0000256" key="4">
    <source>
        <dbReference type="ARBA" id="ARBA00022860"/>
    </source>
</evidence>
<organism evidence="10 11">
    <name type="scientific">Pneumocystis jirovecii (strain RU7)</name>
    <name type="common">Human pneumocystis pneumonia agent</name>
    <dbReference type="NCBI Taxonomy" id="1408657"/>
    <lineage>
        <taxon>Eukaryota</taxon>
        <taxon>Fungi</taxon>
        <taxon>Dikarya</taxon>
        <taxon>Ascomycota</taxon>
        <taxon>Taphrinomycotina</taxon>
        <taxon>Pneumocystomycetes</taxon>
        <taxon>Pneumocystaceae</taxon>
        <taxon>Pneumocystis</taxon>
    </lineage>
</organism>
<dbReference type="InterPro" id="IPR036322">
    <property type="entry name" value="WD40_repeat_dom_sf"/>
</dbReference>
<evidence type="ECO:0000313" key="11">
    <source>
        <dbReference type="Proteomes" id="UP000053447"/>
    </source>
</evidence>
<dbReference type="InterPro" id="IPR015943">
    <property type="entry name" value="WD40/YVTN_repeat-like_dom_sf"/>
</dbReference>
<evidence type="ECO:0000256" key="7">
    <source>
        <dbReference type="SAM" id="Coils"/>
    </source>
</evidence>
<dbReference type="EMBL" id="LFWA01000007">
    <property type="protein sequence ID" value="KTW30560.1"/>
    <property type="molecule type" value="Genomic_DNA"/>
</dbReference>
<dbReference type="Pfam" id="PF00400">
    <property type="entry name" value="WD40"/>
    <property type="match status" value="4"/>
</dbReference>
<evidence type="ECO:0000256" key="8">
    <source>
        <dbReference type="SAM" id="MobiDB-lite"/>
    </source>
</evidence>
<evidence type="ECO:0000256" key="1">
    <source>
        <dbReference type="ARBA" id="ARBA00009616"/>
    </source>
</evidence>
<feature type="compositionally biased region" description="Low complexity" evidence="8">
    <location>
        <begin position="108"/>
        <end position="117"/>
    </location>
</feature>
<dbReference type="STRING" id="1408657.A0A0W4ZQC4"/>
<dbReference type="PANTHER" id="PTHR15653">
    <property type="entry name" value="STRIATIN"/>
    <property type="match status" value="1"/>
</dbReference>
<evidence type="ECO:0000256" key="5">
    <source>
        <dbReference type="ARBA" id="ARBA00023054"/>
    </source>
</evidence>
<keyword evidence="3" id="KW-0677">Repeat</keyword>
<dbReference type="GeneID" id="28940361"/>
<feature type="repeat" description="WD" evidence="6">
    <location>
        <begin position="490"/>
        <end position="522"/>
    </location>
</feature>
<proteinExistence type="inferred from homology"/>
<dbReference type="GO" id="GO:0005516">
    <property type="term" value="F:calmodulin binding"/>
    <property type="evidence" value="ECO:0007669"/>
    <property type="project" value="UniProtKB-KW"/>
</dbReference>
<keyword evidence="5 7" id="KW-0175">Coiled coil</keyword>
<evidence type="ECO:0000256" key="3">
    <source>
        <dbReference type="ARBA" id="ARBA00022737"/>
    </source>
</evidence>
<evidence type="ECO:0000313" key="10">
    <source>
        <dbReference type="EMBL" id="KTW30560.1"/>
    </source>
</evidence>
<dbReference type="eggNOG" id="KOG0642">
    <property type="taxonomic scope" value="Eukaryota"/>
</dbReference>
<dbReference type="CDD" id="cd00200">
    <property type="entry name" value="WD40"/>
    <property type="match status" value="1"/>
</dbReference>
<dbReference type="SMART" id="SM00320">
    <property type="entry name" value="WD40"/>
    <property type="match status" value="7"/>
</dbReference>
<dbReference type="Gene3D" id="2.130.10.10">
    <property type="entry name" value="YVTN repeat-like/Quinoprotein amine dehydrogenase"/>
    <property type="match status" value="2"/>
</dbReference>
<dbReference type="VEuPathDB" id="FungiDB:T551_01843"/>
<feature type="domain" description="Striatin N-terminal" evidence="9">
    <location>
        <begin position="21"/>
        <end position="180"/>
    </location>
</feature>
<dbReference type="InterPro" id="IPR020472">
    <property type="entry name" value="WD40_PAC1"/>
</dbReference>
<comment type="similarity">
    <text evidence="1">Belongs to the WD repeat striatin family.</text>
</comment>
<keyword evidence="11" id="KW-1185">Reference proteome</keyword>
<feature type="repeat" description="WD" evidence="6">
    <location>
        <begin position="635"/>
        <end position="676"/>
    </location>
</feature>
<dbReference type="OrthoDB" id="727118at2759"/>
<dbReference type="InterPro" id="IPR013258">
    <property type="entry name" value="Striatin_N"/>
</dbReference>
<dbReference type="PROSITE" id="PS00678">
    <property type="entry name" value="WD_REPEATS_1"/>
    <property type="match status" value="1"/>
</dbReference>
<protein>
    <recommendedName>
        <fullName evidence="9">Striatin N-terminal domain-containing protein</fullName>
    </recommendedName>
</protein>
<evidence type="ECO:0000256" key="6">
    <source>
        <dbReference type="PROSITE-ProRule" id="PRU00221"/>
    </source>
</evidence>
<reference evidence="11" key="1">
    <citation type="journal article" date="2016" name="Nat. Commun.">
        <title>Genome analysis of three Pneumocystis species reveals adaptation mechanisms to life exclusively in mammalian hosts.</title>
        <authorList>
            <person name="Ma L."/>
            <person name="Chen Z."/>
            <person name="Huang D.W."/>
            <person name="Kutty G."/>
            <person name="Ishihara M."/>
            <person name="Wang H."/>
            <person name="Abouelleil A."/>
            <person name="Bishop L."/>
            <person name="Davey E."/>
            <person name="Deng R."/>
            <person name="Deng X."/>
            <person name="Fan L."/>
            <person name="Fantoni G."/>
            <person name="Fitzgerald M."/>
            <person name="Gogineni E."/>
            <person name="Goldberg J.M."/>
            <person name="Handley G."/>
            <person name="Hu X."/>
            <person name="Huber C."/>
            <person name="Jiao X."/>
            <person name="Jones K."/>
            <person name="Levin J.Z."/>
            <person name="Liu Y."/>
            <person name="Macdonald P."/>
            <person name="Melnikov A."/>
            <person name="Raley C."/>
            <person name="Sassi M."/>
            <person name="Sherman B.T."/>
            <person name="Song X."/>
            <person name="Sykes S."/>
            <person name="Tran B."/>
            <person name="Walsh L."/>
            <person name="Xia Y."/>
            <person name="Yang J."/>
            <person name="Young S."/>
            <person name="Zeng Q."/>
            <person name="Zheng X."/>
            <person name="Stephens R."/>
            <person name="Nusbaum C."/>
            <person name="Birren B.W."/>
            <person name="Azadi P."/>
            <person name="Lempicki R.A."/>
            <person name="Cuomo C.A."/>
            <person name="Kovacs J.A."/>
        </authorList>
    </citation>
    <scope>NUCLEOTIDE SEQUENCE [LARGE SCALE GENOMIC DNA]</scope>
    <source>
        <strain evidence="11">RU7</strain>
    </source>
</reference>
<dbReference type="InterPro" id="IPR051488">
    <property type="entry name" value="WD_repeat_striatin"/>
</dbReference>
<feature type="repeat" description="WD" evidence="6">
    <location>
        <begin position="437"/>
        <end position="470"/>
    </location>
</feature>
<evidence type="ECO:0000256" key="2">
    <source>
        <dbReference type="ARBA" id="ARBA00022574"/>
    </source>
</evidence>
<keyword evidence="2 6" id="KW-0853">WD repeat</keyword>
<dbReference type="InterPro" id="IPR019775">
    <property type="entry name" value="WD40_repeat_CS"/>
</dbReference>
<comment type="caution">
    <text evidence="10">The sequence shown here is derived from an EMBL/GenBank/DDBJ whole genome shotgun (WGS) entry which is preliminary data.</text>
</comment>
<gene>
    <name evidence="10" type="ORF">T551_01843</name>
</gene>
<keyword evidence="4" id="KW-0112">Calmodulin-binding</keyword>
<sequence>MLFRNNDEEQNNSKENTAEYTLQGVIHFLQTEAHRYQRDRNNWEIEYAEMKARIAKLEGEQKSFDKLKDLYLKRIKMLENSLEKERVKLKIISSSVRSYTSHNVPTQTSSKTKNNKSGSQEKIAESSKIAAYTDTELFSKLFSDTIQVSQEILQQSNKRAKSLQFLEKCLQEINYLINSQPNISEYIPVLCQPNSIQPYIPLHNNHALAPILSSVNTELPSRLDKDILSTENIKISSDQSQKPQNKLFNIYNKNNINNFIQDNYPSKIHLGSTILNEHIYGEENKKNIYNYNNELLLPGLVSTPSNKAIEVNQKEDIVCQRNEDRTSFDKSKSSFNLLSSREHMLINTKNSSWDFHDNSVLDEKIDENNQDKYTRWKTKFALKNHLASIRSVSMSKNENSGYASMATCGDDSLVKFWRLPINNKKTQNQDIVPQITYRGHSGIVTNVCIAVEVNKIFSAGVDSTIRCWKIPELQRNIYAPIDDCIFPNIFTGHSNAVWDLSFQPILNILASISADGTIKLWNTNCIDSSPLLSTLNFYGNDLTKSSSIVPTSITFLDNDKKKIAVSWNNAVIKIYDTEVGKSVLELKNDEIYDGTNNTQINKIITHLKGNVLISGHENKYIRFYDINSAQCTYSMLAHLDAISSLDISPDDKVLVSAGHDASVRFWDMQSPQTCIQEISNHHIKAQEGVNDISWWYGNDNTNQLEYITSVGGDGIIKVNTKS</sequence>
<dbReference type="Pfam" id="PF08232">
    <property type="entry name" value="Striatin"/>
    <property type="match status" value="1"/>
</dbReference>
<feature type="coiled-coil region" evidence="7">
    <location>
        <begin position="26"/>
        <end position="60"/>
    </location>
</feature>
<dbReference type="Gene3D" id="1.20.5.300">
    <property type="match status" value="1"/>
</dbReference>
<dbReference type="PROSITE" id="PS50294">
    <property type="entry name" value="WD_REPEATS_REGION"/>
    <property type="match status" value="2"/>
</dbReference>
<dbReference type="Proteomes" id="UP000053447">
    <property type="component" value="Unassembled WGS sequence"/>
</dbReference>
<accession>A0A0W4ZQC4</accession>